<dbReference type="AlphaFoldDB" id="A0A1X7BL74"/>
<name>A0A1X7BL74_9RHOB</name>
<keyword evidence="3" id="KW-1185">Reference proteome</keyword>
<proteinExistence type="predicted"/>
<sequence>MTAFFLLYFIARKLSGISLFLTWLVLMFLFGLSAELHLLAETATSWNFAFVVMFQSLLLMLGGTLGTIYNIYKRNMA</sequence>
<dbReference type="Proteomes" id="UP000193224">
    <property type="component" value="Unassembled WGS sequence"/>
</dbReference>
<keyword evidence="1" id="KW-1133">Transmembrane helix</keyword>
<keyword evidence="1" id="KW-0472">Membrane</keyword>
<keyword evidence="1" id="KW-0812">Transmembrane</keyword>
<feature type="transmembrane region" description="Helical" evidence="1">
    <location>
        <begin position="46"/>
        <end position="72"/>
    </location>
</feature>
<evidence type="ECO:0000313" key="3">
    <source>
        <dbReference type="Proteomes" id="UP000193224"/>
    </source>
</evidence>
<dbReference type="EMBL" id="FWXB01000001">
    <property type="protein sequence ID" value="SMC10407.1"/>
    <property type="molecule type" value="Genomic_DNA"/>
</dbReference>
<protein>
    <submittedName>
        <fullName evidence="2">Uncharacterized protein</fullName>
    </submittedName>
</protein>
<reference evidence="2 3" key="1">
    <citation type="submission" date="2017-03" db="EMBL/GenBank/DDBJ databases">
        <authorList>
            <person name="Afonso C.L."/>
            <person name="Miller P.J."/>
            <person name="Scott M.A."/>
            <person name="Spackman E."/>
            <person name="Goraichik I."/>
            <person name="Dimitrov K.M."/>
            <person name="Suarez D.L."/>
            <person name="Swayne D.E."/>
        </authorList>
    </citation>
    <scope>NUCLEOTIDE SEQUENCE [LARGE SCALE GENOMIC DNA]</scope>
    <source>
        <strain evidence="2 3">CECT 7745</strain>
    </source>
</reference>
<gene>
    <name evidence="2" type="ORF">ROA7745_00214</name>
</gene>
<evidence type="ECO:0000256" key="1">
    <source>
        <dbReference type="SAM" id="Phobius"/>
    </source>
</evidence>
<evidence type="ECO:0000313" key="2">
    <source>
        <dbReference type="EMBL" id="SMC10407.1"/>
    </source>
</evidence>
<feature type="transmembrane region" description="Helical" evidence="1">
    <location>
        <begin position="20"/>
        <end position="40"/>
    </location>
</feature>
<accession>A0A1X7BL74</accession>
<organism evidence="2 3">
    <name type="scientific">Roseovarius aestuarii</name>
    <dbReference type="NCBI Taxonomy" id="475083"/>
    <lineage>
        <taxon>Bacteria</taxon>
        <taxon>Pseudomonadati</taxon>
        <taxon>Pseudomonadota</taxon>
        <taxon>Alphaproteobacteria</taxon>
        <taxon>Rhodobacterales</taxon>
        <taxon>Roseobacteraceae</taxon>
        <taxon>Roseovarius</taxon>
    </lineage>
</organism>